<keyword evidence="6" id="KW-0677">Repeat</keyword>
<accession>A0A845BJW5</accession>
<dbReference type="GO" id="GO:0005886">
    <property type="term" value="C:plasma membrane"/>
    <property type="evidence" value="ECO:0007669"/>
    <property type="project" value="UniProtKB-SubCell"/>
</dbReference>
<dbReference type="AlphaFoldDB" id="A0A845BJW5"/>
<keyword evidence="11" id="KW-1208">Phospholipid metabolism</keyword>
<dbReference type="GO" id="GO:0032049">
    <property type="term" value="P:cardiolipin biosynthetic process"/>
    <property type="evidence" value="ECO:0007669"/>
    <property type="project" value="UniProtKB-UniRule"/>
</dbReference>
<gene>
    <name evidence="15" type="primary">cls</name>
    <name evidence="15" type="ORF">GQF02_05975</name>
</gene>
<keyword evidence="10" id="KW-0594">Phospholipid biosynthesis</keyword>
<keyword evidence="16" id="KW-1185">Reference proteome</keyword>
<keyword evidence="2" id="KW-1003">Cell membrane</keyword>
<evidence type="ECO:0000256" key="7">
    <source>
        <dbReference type="ARBA" id="ARBA00022989"/>
    </source>
</evidence>
<dbReference type="Pfam" id="PF13091">
    <property type="entry name" value="PLDc_2"/>
    <property type="match status" value="2"/>
</dbReference>
<feature type="domain" description="PLD phosphodiesterase" evidence="14">
    <location>
        <begin position="394"/>
        <end position="421"/>
    </location>
</feature>
<evidence type="ECO:0000256" key="10">
    <source>
        <dbReference type="ARBA" id="ARBA00023209"/>
    </source>
</evidence>
<evidence type="ECO:0000256" key="1">
    <source>
        <dbReference type="ARBA" id="ARBA00004651"/>
    </source>
</evidence>
<sequence length="481" mass="52151">MEDWSWISIAIIVLDAFLVVGVALRVMLTRHPPGSSFAWILVTLAVPFGGFVLYLLVGERPIGRSRRERVQDFTLRFRGWQLPGPAPLLAGSEASRDFEAMAVLAERITHLPARAGNALTLMSETRAILHALACDIATAHTSVDLAFYIWNAGGEADEVEAALAAAAARGVRCRVLLDAMGSKVYLAGLGAARLRAAGVLVEAAMTVRAWQMPFVRADLRLHRKIALIDDSAGYTGSLNLVDPRYFKQDAGVGEWVDAMVRIAGPALDGLRAVFAYDWMLQTGEPPLGGMAAQAEAGAPLSVVQVVPSGPGFDRGVNLRLILEAVSRAHSRLLLTTPYFVPGDALSLALQNAALRGVEVRLLLPEKNDSRLVQYASRWYFDDLLAAGVQVMLYRGGLLHTKSITVDDTLSLFGTVNLDTRSLHLNFELMLLVLDEGFTRALVALQQSYEADAVLLDAAAWRQRGMAARLKEGMSNLVSPLL</sequence>
<evidence type="ECO:0000256" key="6">
    <source>
        <dbReference type="ARBA" id="ARBA00022737"/>
    </source>
</evidence>
<evidence type="ECO:0000256" key="5">
    <source>
        <dbReference type="ARBA" id="ARBA00022692"/>
    </source>
</evidence>
<dbReference type="SMART" id="SM00155">
    <property type="entry name" value="PLDc"/>
    <property type="match status" value="2"/>
</dbReference>
<protein>
    <recommendedName>
        <fullName evidence="12">Cardiolipin synthase</fullName>
        <ecNumber evidence="12">2.7.8.-</ecNumber>
    </recommendedName>
</protein>
<dbReference type="PANTHER" id="PTHR21248">
    <property type="entry name" value="CARDIOLIPIN SYNTHASE"/>
    <property type="match status" value="1"/>
</dbReference>
<comment type="subcellular location">
    <subcellularLocation>
        <location evidence="1">Cell membrane</location>
        <topology evidence="1">Multi-pass membrane protein</topology>
    </subcellularLocation>
</comment>
<dbReference type="Gene3D" id="3.30.870.10">
    <property type="entry name" value="Endonuclease Chain A"/>
    <property type="match status" value="2"/>
</dbReference>
<evidence type="ECO:0000256" key="12">
    <source>
        <dbReference type="NCBIfam" id="TIGR04265"/>
    </source>
</evidence>
<feature type="domain" description="PLD phosphodiesterase" evidence="14">
    <location>
        <begin position="217"/>
        <end position="244"/>
    </location>
</feature>
<keyword evidence="7 13" id="KW-1133">Transmembrane helix</keyword>
<dbReference type="Pfam" id="PF13396">
    <property type="entry name" value="PLDc_N"/>
    <property type="match status" value="1"/>
</dbReference>
<evidence type="ECO:0000256" key="11">
    <source>
        <dbReference type="ARBA" id="ARBA00023264"/>
    </source>
</evidence>
<dbReference type="InterPro" id="IPR025202">
    <property type="entry name" value="PLD-like_dom"/>
</dbReference>
<dbReference type="InterPro" id="IPR001736">
    <property type="entry name" value="PLipase_D/transphosphatidylase"/>
</dbReference>
<comment type="caution">
    <text evidence="15">The sequence shown here is derived from an EMBL/GenBank/DDBJ whole genome shotgun (WGS) entry which is preliminary data.</text>
</comment>
<reference evidence="15 16" key="1">
    <citation type="submission" date="2019-12" db="EMBL/GenBank/DDBJ databases">
        <title>Neisseriaceae gen. nov. sp. Genome sequencing and assembly.</title>
        <authorList>
            <person name="Liu Z."/>
            <person name="Li A."/>
        </authorList>
    </citation>
    <scope>NUCLEOTIDE SEQUENCE [LARGE SCALE GENOMIC DNA]</scope>
    <source>
        <strain evidence="15 16">B2N2-7</strain>
    </source>
</reference>
<keyword evidence="9 13" id="KW-0472">Membrane</keyword>
<dbReference type="RefSeq" id="WP_160795612.1">
    <property type="nucleotide sequence ID" value="NZ_WSSB01000004.1"/>
</dbReference>
<name>A0A845BJW5_9NEIS</name>
<dbReference type="Proteomes" id="UP000467214">
    <property type="component" value="Unassembled WGS sequence"/>
</dbReference>
<dbReference type="EMBL" id="WSSB01000004">
    <property type="protein sequence ID" value="MXR36522.1"/>
    <property type="molecule type" value="Genomic_DNA"/>
</dbReference>
<evidence type="ECO:0000313" key="15">
    <source>
        <dbReference type="EMBL" id="MXR36522.1"/>
    </source>
</evidence>
<evidence type="ECO:0000256" key="4">
    <source>
        <dbReference type="ARBA" id="ARBA00022679"/>
    </source>
</evidence>
<dbReference type="InterPro" id="IPR022924">
    <property type="entry name" value="Cardiolipin_synthase"/>
</dbReference>
<feature type="transmembrane region" description="Helical" evidence="13">
    <location>
        <begin position="36"/>
        <end position="57"/>
    </location>
</feature>
<dbReference type="NCBIfam" id="TIGR04265">
    <property type="entry name" value="bac_cardiolipin"/>
    <property type="match status" value="1"/>
</dbReference>
<evidence type="ECO:0000259" key="14">
    <source>
        <dbReference type="PROSITE" id="PS50035"/>
    </source>
</evidence>
<evidence type="ECO:0000256" key="2">
    <source>
        <dbReference type="ARBA" id="ARBA00022475"/>
    </source>
</evidence>
<keyword evidence="5 13" id="KW-0812">Transmembrane</keyword>
<keyword evidence="3" id="KW-0444">Lipid biosynthesis</keyword>
<proteinExistence type="predicted"/>
<evidence type="ECO:0000256" key="8">
    <source>
        <dbReference type="ARBA" id="ARBA00023098"/>
    </source>
</evidence>
<evidence type="ECO:0000256" key="9">
    <source>
        <dbReference type="ARBA" id="ARBA00023136"/>
    </source>
</evidence>
<feature type="transmembrane region" description="Helical" evidence="13">
    <location>
        <begin position="6"/>
        <end position="24"/>
    </location>
</feature>
<evidence type="ECO:0000256" key="3">
    <source>
        <dbReference type="ARBA" id="ARBA00022516"/>
    </source>
</evidence>
<dbReference type="PANTHER" id="PTHR21248:SF22">
    <property type="entry name" value="PHOSPHOLIPASE D"/>
    <property type="match status" value="1"/>
</dbReference>
<dbReference type="SUPFAM" id="SSF56024">
    <property type="entry name" value="Phospholipase D/nuclease"/>
    <property type="match status" value="2"/>
</dbReference>
<keyword evidence="4" id="KW-0808">Transferase</keyword>
<dbReference type="InterPro" id="IPR027379">
    <property type="entry name" value="CLS_N"/>
</dbReference>
<organism evidence="15 16">
    <name type="scientific">Craterilacuibacter sinensis</name>
    <dbReference type="NCBI Taxonomy" id="2686017"/>
    <lineage>
        <taxon>Bacteria</taxon>
        <taxon>Pseudomonadati</taxon>
        <taxon>Pseudomonadota</taxon>
        <taxon>Betaproteobacteria</taxon>
        <taxon>Neisseriales</taxon>
        <taxon>Neisseriaceae</taxon>
        <taxon>Craterilacuibacter</taxon>
    </lineage>
</organism>
<evidence type="ECO:0000313" key="16">
    <source>
        <dbReference type="Proteomes" id="UP000467214"/>
    </source>
</evidence>
<evidence type="ECO:0000256" key="13">
    <source>
        <dbReference type="SAM" id="Phobius"/>
    </source>
</evidence>
<dbReference type="EC" id="2.7.8.-" evidence="12"/>
<dbReference type="GO" id="GO:0008808">
    <property type="term" value="F:cardiolipin synthase activity"/>
    <property type="evidence" value="ECO:0007669"/>
    <property type="project" value="UniProtKB-UniRule"/>
</dbReference>
<dbReference type="PROSITE" id="PS50035">
    <property type="entry name" value="PLD"/>
    <property type="match status" value="2"/>
</dbReference>
<keyword evidence="8" id="KW-0443">Lipid metabolism</keyword>